<keyword evidence="1" id="KW-1133">Transmembrane helix</keyword>
<name>A0A7D7MBA0_PLAMR</name>
<evidence type="ECO:0000313" key="2">
    <source>
        <dbReference type="EMBL" id="QMT17392.1"/>
    </source>
</evidence>
<keyword evidence="1" id="KW-0472">Membrane</keyword>
<dbReference type="Pfam" id="PF13789">
    <property type="entry name" value="DUF4181"/>
    <property type="match status" value="1"/>
</dbReference>
<gene>
    <name evidence="2" type="ORF">H1Q58_15810</name>
</gene>
<proteinExistence type="predicted"/>
<dbReference type="RefSeq" id="WP_182092084.1">
    <property type="nucleotide sequence ID" value="NZ_CP059540.1"/>
</dbReference>
<accession>A0A7D7MBA0</accession>
<reference evidence="2 3" key="1">
    <citation type="submission" date="2020-07" db="EMBL/GenBank/DDBJ databases">
        <title>Screening of a cold-adapted Planococcus bacterium producing protease in traditional shrimp paste and protease identification by genome sequencing.</title>
        <authorList>
            <person name="Gao R."/>
            <person name="Leng W."/>
            <person name="Chu Q."/>
            <person name="Wu X."/>
            <person name="Liu H."/>
            <person name="Li X."/>
        </authorList>
    </citation>
    <scope>NUCLEOTIDE SEQUENCE [LARGE SCALE GENOMIC DNA]</scope>
    <source>
        <strain evidence="2 3">XJ11</strain>
    </source>
</reference>
<evidence type="ECO:0000256" key="1">
    <source>
        <dbReference type="SAM" id="Phobius"/>
    </source>
</evidence>
<dbReference type="EMBL" id="CP059540">
    <property type="protein sequence ID" value="QMT17392.1"/>
    <property type="molecule type" value="Genomic_DNA"/>
</dbReference>
<sequence length="157" mass="18563">MEETAYFTSPFEWMLGLPAFFVVSGLAIFCINWILRKILGVKRKKWFSSEGYFVNEFHEKVERYFRYGSVVLYIVFLFVFGFEQGSIYFVLFTFLLSAPQELFKVFLEKKHAENPNDYKFTLLEYPVSIVIFLTCAVTFTPEIFNLFMDELSSIFSN</sequence>
<keyword evidence="1" id="KW-0812">Transmembrane</keyword>
<dbReference type="KEGG" id="pdec:H1Q58_15810"/>
<feature type="transmembrane region" description="Helical" evidence="1">
    <location>
        <begin position="13"/>
        <end position="35"/>
    </location>
</feature>
<keyword evidence="3" id="KW-1185">Reference proteome</keyword>
<protein>
    <submittedName>
        <fullName evidence="2">DUF4181 domain-containing protein</fullName>
    </submittedName>
</protein>
<feature type="transmembrane region" description="Helical" evidence="1">
    <location>
        <begin position="70"/>
        <end position="96"/>
    </location>
</feature>
<evidence type="ECO:0000313" key="3">
    <source>
        <dbReference type="Proteomes" id="UP000514716"/>
    </source>
</evidence>
<feature type="transmembrane region" description="Helical" evidence="1">
    <location>
        <begin position="125"/>
        <end position="147"/>
    </location>
</feature>
<organism evidence="2 3">
    <name type="scientific">Planococcus maritimus</name>
    <dbReference type="NCBI Taxonomy" id="192421"/>
    <lineage>
        <taxon>Bacteria</taxon>
        <taxon>Bacillati</taxon>
        <taxon>Bacillota</taxon>
        <taxon>Bacilli</taxon>
        <taxon>Bacillales</taxon>
        <taxon>Caryophanaceae</taxon>
        <taxon>Planococcus</taxon>
    </lineage>
</organism>
<dbReference type="InterPro" id="IPR025441">
    <property type="entry name" value="DUF4181"/>
</dbReference>
<dbReference type="Proteomes" id="UP000514716">
    <property type="component" value="Chromosome"/>
</dbReference>
<dbReference type="AlphaFoldDB" id="A0A7D7MBA0"/>